<evidence type="ECO:0000259" key="1">
    <source>
        <dbReference type="Pfam" id="PF06985"/>
    </source>
</evidence>
<dbReference type="Pfam" id="PF26640">
    <property type="entry name" value="DUF8212"/>
    <property type="match status" value="1"/>
</dbReference>
<evidence type="ECO:0000259" key="2">
    <source>
        <dbReference type="Pfam" id="PF26640"/>
    </source>
</evidence>
<dbReference type="Proteomes" id="UP001446871">
    <property type="component" value="Unassembled WGS sequence"/>
</dbReference>
<feature type="domain" description="DUF8212" evidence="2">
    <location>
        <begin position="227"/>
        <end position="261"/>
    </location>
</feature>
<reference evidence="3 4" key="1">
    <citation type="submission" date="2023-01" db="EMBL/GenBank/DDBJ databases">
        <title>Analysis of 21 Apiospora genomes using comparative genomics revels a genus with tremendous synthesis potential of carbohydrate active enzymes and secondary metabolites.</title>
        <authorList>
            <person name="Sorensen T."/>
        </authorList>
    </citation>
    <scope>NUCLEOTIDE SEQUENCE [LARGE SCALE GENOMIC DNA]</scope>
    <source>
        <strain evidence="3 4">CBS 83171</strain>
    </source>
</reference>
<dbReference type="InterPro" id="IPR058525">
    <property type="entry name" value="DUF8212"/>
</dbReference>
<gene>
    <name evidence="3" type="ORF">PG996_004117</name>
</gene>
<dbReference type="InterPro" id="IPR010730">
    <property type="entry name" value="HET"/>
</dbReference>
<accession>A0ABR1W4G4</accession>
<dbReference type="PANTHER" id="PTHR10622:SF12">
    <property type="entry name" value="HET DOMAIN-CONTAINING PROTEIN"/>
    <property type="match status" value="1"/>
</dbReference>
<organism evidence="3 4">
    <name type="scientific">Apiospora saccharicola</name>
    <dbReference type="NCBI Taxonomy" id="335842"/>
    <lineage>
        <taxon>Eukaryota</taxon>
        <taxon>Fungi</taxon>
        <taxon>Dikarya</taxon>
        <taxon>Ascomycota</taxon>
        <taxon>Pezizomycotina</taxon>
        <taxon>Sordariomycetes</taxon>
        <taxon>Xylariomycetidae</taxon>
        <taxon>Amphisphaeriales</taxon>
        <taxon>Apiosporaceae</taxon>
        <taxon>Apiospora</taxon>
    </lineage>
</organism>
<evidence type="ECO:0008006" key="5">
    <source>
        <dbReference type="Google" id="ProtNLM"/>
    </source>
</evidence>
<proteinExistence type="predicted"/>
<protein>
    <recommendedName>
        <fullName evidence="5">Heterokaryon incompatibility domain-containing protein</fullName>
    </recommendedName>
</protein>
<sequence length="552" mass="62027">MRLIDCRSDPLLLKEYFGSPTDRFAILSHTWDAQGEVTLQQFANLDSRTSAKGWDKIEKTCRKALECGYHYVWIDSCCIDKTNNAELTESINSMFQWYSDAGLCLIYLNDFDAGNHGTLGSSRWFTRGWTLQETIAPREAYFYDSAWRFFGTRETLCQELSSITGIDAGILSPAPGADIRDLLADTPVARRMSWAASRQTTKLEDTAYCLIGLFGVNMPMLYGEGAQAFARLQEEIIRDNNDLTLFAWTAKMDNQPNPGQHGITSTYRGILAQSPAEFAGLGNLVLDHDLQFNSDYSMSNKGLRLHTFLHPTQDSEDVVMPLHCHTQGTNGQKTPQLGLFLKHERASVYFRVRPHMLATLPEHALNSGGNDIFVSKRFKPRIAPAVANNPLGAVYFHIKGLEDSAEVQLVETGPRELWDAQNRVFVTSGLRSFTAFHRFQLVGNYTGIFTIACGFSEENTTPWVHMEDMLGRLYPAANAKDYQAIAQIGASKGNLKTRKQDLMMLVLTSNTMKARFGVAKLQCEQRTRDGEPILVVNLELKKNNAVLFHLFK</sequence>
<name>A0ABR1W4G4_9PEZI</name>
<comment type="caution">
    <text evidence="3">The sequence shown here is derived from an EMBL/GenBank/DDBJ whole genome shotgun (WGS) entry which is preliminary data.</text>
</comment>
<keyword evidence="4" id="KW-1185">Reference proteome</keyword>
<dbReference type="EMBL" id="JAQQWM010000002">
    <property type="protein sequence ID" value="KAK8077947.1"/>
    <property type="molecule type" value="Genomic_DNA"/>
</dbReference>
<feature type="domain" description="Heterokaryon incompatibility" evidence="1">
    <location>
        <begin position="24"/>
        <end position="113"/>
    </location>
</feature>
<evidence type="ECO:0000313" key="4">
    <source>
        <dbReference type="Proteomes" id="UP001446871"/>
    </source>
</evidence>
<dbReference type="PANTHER" id="PTHR10622">
    <property type="entry name" value="HET DOMAIN-CONTAINING PROTEIN"/>
    <property type="match status" value="1"/>
</dbReference>
<dbReference type="Pfam" id="PF06985">
    <property type="entry name" value="HET"/>
    <property type="match status" value="1"/>
</dbReference>
<evidence type="ECO:0000313" key="3">
    <source>
        <dbReference type="EMBL" id="KAK8077947.1"/>
    </source>
</evidence>